<evidence type="ECO:0000313" key="2">
    <source>
        <dbReference type="EMBL" id="KAK0747920.1"/>
    </source>
</evidence>
<keyword evidence="3" id="KW-1185">Reference proteome</keyword>
<evidence type="ECO:0000313" key="3">
    <source>
        <dbReference type="Proteomes" id="UP001172159"/>
    </source>
</evidence>
<keyword evidence="1" id="KW-0812">Transmembrane</keyword>
<accession>A0AA40EYJ7</accession>
<name>A0AA40EYJ7_9PEZI</name>
<dbReference type="EMBL" id="JAUKTV010000001">
    <property type="protein sequence ID" value="KAK0747920.1"/>
    <property type="molecule type" value="Genomic_DNA"/>
</dbReference>
<gene>
    <name evidence="2" type="ORF">B0T21DRAFT_277141</name>
</gene>
<dbReference type="AlphaFoldDB" id="A0AA40EYJ7"/>
<protein>
    <submittedName>
        <fullName evidence="2">Uncharacterized protein</fullName>
    </submittedName>
</protein>
<keyword evidence="1" id="KW-1133">Transmembrane helix</keyword>
<organism evidence="2 3">
    <name type="scientific">Apiosordaria backusii</name>
    <dbReference type="NCBI Taxonomy" id="314023"/>
    <lineage>
        <taxon>Eukaryota</taxon>
        <taxon>Fungi</taxon>
        <taxon>Dikarya</taxon>
        <taxon>Ascomycota</taxon>
        <taxon>Pezizomycotina</taxon>
        <taxon>Sordariomycetes</taxon>
        <taxon>Sordariomycetidae</taxon>
        <taxon>Sordariales</taxon>
        <taxon>Lasiosphaeriaceae</taxon>
        <taxon>Apiosordaria</taxon>
    </lineage>
</organism>
<keyword evidence="1" id="KW-0472">Membrane</keyword>
<reference evidence="2" key="1">
    <citation type="submission" date="2023-06" db="EMBL/GenBank/DDBJ databases">
        <title>Genome-scale phylogeny and comparative genomics of the fungal order Sordariales.</title>
        <authorList>
            <consortium name="Lawrence Berkeley National Laboratory"/>
            <person name="Hensen N."/>
            <person name="Bonometti L."/>
            <person name="Westerberg I."/>
            <person name="Brannstrom I.O."/>
            <person name="Guillou S."/>
            <person name="Cros-Aarteil S."/>
            <person name="Calhoun S."/>
            <person name="Haridas S."/>
            <person name="Kuo A."/>
            <person name="Mondo S."/>
            <person name="Pangilinan J."/>
            <person name="Riley R."/>
            <person name="Labutti K."/>
            <person name="Andreopoulos B."/>
            <person name="Lipzen A."/>
            <person name="Chen C."/>
            <person name="Yanf M."/>
            <person name="Daum C."/>
            <person name="Ng V."/>
            <person name="Clum A."/>
            <person name="Steindorff A."/>
            <person name="Ohm R."/>
            <person name="Martin F."/>
            <person name="Silar P."/>
            <person name="Natvig D."/>
            <person name="Lalanne C."/>
            <person name="Gautier V."/>
            <person name="Ament-Velasquez S.L."/>
            <person name="Kruys A."/>
            <person name="Hutchinson M.I."/>
            <person name="Powell A.J."/>
            <person name="Barry K."/>
            <person name="Miller A.N."/>
            <person name="Grigoriev I.V."/>
            <person name="Debuchy R."/>
            <person name="Gladieux P."/>
            <person name="Thoren M.H."/>
            <person name="Johannesson H."/>
        </authorList>
    </citation>
    <scope>NUCLEOTIDE SEQUENCE</scope>
    <source>
        <strain evidence="2">CBS 540.89</strain>
    </source>
</reference>
<proteinExistence type="predicted"/>
<sequence length="96" mass="10553">METYKATTDDAPAYSAIPLESRQGPNPAYLLDLERNNAATEHDNNLTTNRAWLIRVFAVPADTLEEAERQQRAVGLMFAFMGTLGIAIMIGTLIAL</sequence>
<evidence type="ECO:0000256" key="1">
    <source>
        <dbReference type="SAM" id="Phobius"/>
    </source>
</evidence>
<feature type="transmembrane region" description="Helical" evidence="1">
    <location>
        <begin position="73"/>
        <end position="95"/>
    </location>
</feature>
<comment type="caution">
    <text evidence="2">The sequence shown here is derived from an EMBL/GenBank/DDBJ whole genome shotgun (WGS) entry which is preliminary data.</text>
</comment>
<dbReference type="Proteomes" id="UP001172159">
    <property type="component" value="Unassembled WGS sequence"/>
</dbReference>